<protein>
    <submittedName>
        <fullName evidence="1">Uncharacterized protein</fullName>
    </submittedName>
</protein>
<reference evidence="1" key="1">
    <citation type="journal article" date="2021" name="Proc. Natl. Acad. Sci. U.S.A.">
        <title>A Catalog of Tens of Thousands of Viruses from Human Metagenomes Reveals Hidden Associations with Chronic Diseases.</title>
        <authorList>
            <person name="Tisza M.J."/>
            <person name="Buck C.B."/>
        </authorList>
    </citation>
    <scope>NUCLEOTIDE SEQUENCE</scope>
    <source>
        <strain evidence="1">Ctsi73</strain>
    </source>
</reference>
<name>A0A8S5QI25_9CAUD</name>
<accession>A0A8S5QI25</accession>
<evidence type="ECO:0000313" key="1">
    <source>
        <dbReference type="EMBL" id="DAE18429.1"/>
    </source>
</evidence>
<organism evidence="1">
    <name type="scientific">Siphoviridae sp. ctsi73</name>
    <dbReference type="NCBI Taxonomy" id="2825698"/>
    <lineage>
        <taxon>Viruses</taxon>
        <taxon>Duplodnaviria</taxon>
        <taxon>Heunggongvirae</taxon>
        <taxon>Uroviricota</taxon>
        <taxon>Caudoviricetes</taxon>
    </lineage>
</organism>
<sequence length="39" mass="4384">MVVAFLNDRPAKRPRAKFFSLSKRAKKFENGGITTKTGD</sequence>
<proteinExistence type="predicted"/>
<dbReference type="EMBL" id="BK015655">
    <property type="protein sequence ID" value="DAE18429.1"/>
    <property type="molecule type" value="Genomic_DNA"/>
</dbReference>